<evidence type="ECO:0000256" key="2">
    <source>
        <dbReference type="ARBA" id="ARBA00029447"/>
    </source>
</evidence>
<dbReference type="CDD" id="cd06225">
    <property type="entry name" value="HAMP"/>
    <property type="match status" value="1"/>
</dbReference>
<comment type="similarity">
    <text evidence="2">Belongs to the methyl-accepting chemotaxis (MCP) protein family.</text>
</comment>
<name>A0A0E9LW03_9BACT</name>
<sequence>MPNMTNWKDLTVRKKIGLSFSIIIAISMVTGLLLLFNLYQISSKTRQMVNVHIPSANATNQLMRYWQEASEFMRSHQFTGDDFYSAQHDIAFTRLSNAIAELSELTAEREAELEGKGVYIKLLRTYAAQYRETRADYMQEFEAFNNQQLAYFDLVEDINAAPGSYPATIRAPLNHLSLGISQSIYNRDGISMQALNEVVEALQNSVQRTGGTTAFREDMNQSLQLAGGLIEAYRTLRIAELKTYEAAKNILWEVRASADIGLDQIILTGNVSDEITRQQRNIQSATLALTLILGIVFIFLLSSSISKPIIRGIEMAERVAAGDLTVEMKEDRKDEIGRLAIALNNMTRNLNKLIGQIITTSSAISSSSEKLSHKAMDLAEGANQQASSAEEVSSSMEEMHAVIEQNTENAKETEGISASAASQMKESNERSKEANHHLEEITNKILVIKDIAFQTNILALNAAVEAARAGQEGRGFAVVAAEVRKLAERSQAAAQEITKASTVTNDASKLSTDLLDSLTPEIEKTANLIREISAASIEQVTGVQQINLALQELNQVTQRNASNADEINQASSELRELSQQLAEATNSFRAVQQ</sequence>
<dbReference type="PANTHER" id="PTHR43531">
    <property type="entry name" value="PROTEIN ICFG"/>
    <property type="match status" value="1"/>
</dbReference>
<dbReference type="SMART" id="SM00283">
    <property type="entry name" value="MA"/>
    <property type="match status" value="1"/>
</dbReference>
<dbReference type="EMBL" id="BAZW01000013">
    <property type="protein sequence ID" value="GAO29772.1"/>
    <property type="molecule type" value="Genomic_DNA"/>
</dbReference>
<feature type="domain" description="Methyl-accepting transducer" evidence="6">
    <location>
        <begin position="360"/>
        <end position="575"/>
    </location>
</feature>
<keyword evidence="1" id="KW-0145">Chemotaxis</keyword>
<dbReference type="STRING" id="1236989.JCM15548_11998"/>
<keyword evidence="5" id="KW-0812">Transmembrane</keyword>
<organism evidence="8 9">
    <name type="scientific">Geofilum rubicundum JCM 15548</name>
    <dbReference type="NCBI Taxonomy" id="1236989"/>
    <lineage>
        <taxon>Bacteria</taxon>
        <taxon>Pseudomonadati</taxon>
        <taxon>Bacteroidota</taxon>
        <taxon>Bacteroidia</taxon>
        <taxon>Marinilabiliales</taxon>
        <taxon>Marinilabiliaceae</taxon>
        <taxon>Geofilum</taxon>
    </lineage>
</organism>
<evidence type="ECO:0000256" key="3">
    <source>
        <dbReference type="PROSITE-ProRule" id="PRU00284"/>
    </source>
</evidence>
<evidence type="ECO:0000259" key="7">
    <source>
        <dbReference type="PROSITE" id="PS50885"/>
    </source>
</evidence>
<reference evidence="8 9" key="1">
    <citation type="journal article" date="2015" name="Microbes Environ.">
        <title>Distribution and evolution of nitrogen fixation genes in the phylum bacteroidetes.</title>
        <authorList>
            <person name="Inoue J."/>
            <person name="Oshima K."/>
            <person name="Suda W."/>
            <person name="Sakamoto M."/>
            <person name="Iino T."/>
            <person name="Noda S."/>
            <person name="Hongoh Y."/>
            <person name="Hattori M."/>
            <person name="Ohkuma M."/>
        </authorList>
    </citation>
    <scope>NUCLEOTIDE SEQUENCE [LARGE SCALE GENOMIC DNA]</scope>
    <source>
        <strain evidence="8">JCM 15548</strain>
    </source>
</reference>
<keyword evidence="3" id="KW-0807">Transducer</keyword>
<dbReference type="Gene3D" id="1.10.287.950">
    <property type="entry name" value="Methyl-accepting chemotaxis protein"/>
    <property type="match status" value="1"/>
</dbReference>
<feature type="transmembrane region" description="Helical" evidence="5">
    <location>
        <begin position="20"/>
        <end position="39"/>
    </location>
</feature>
<keyword evidence="9" id="KW-1185">Reference proteome</keyword>
<keyword evidence="5" id="KW-1133">Transmembrane helix</keyword>
<keyword evidence="4" id="KW-0175">Coiled coil</keyword>
<comment type="caution">
    <text evidence="8">The sequence shown here is derived from an EMBL/GenBank/DDBJ whole genome shotgun (WGS) entry which is preliminary data.</text>
</comment>
<evidence type="ECO:0000313" key="8">
    <source>
        <dbReference type="EMBL" id="GAO29772.1"/>
    </source>
</evidence>
<dbReference type="InterPro" id="IPR004089">
    <property type="entry name" value="MCPsignal_dom"/>
</dbReference>
<dbReference type="InterPro" id="IPR051310">
    <property type="entry name" value="MCP_chemotaxis"/>
</dbReference>
<evidence type="ECO:0000313" key="9">
    <source>
        <dbReference type="Proteomes" id="UP000032900"/>
    </source>
</evidence>
<dbReference type="PANTHER" id="PTHR43531:SF11">
    <property type="entry name" value="METHYL-ACCEPTING CHEMOTAXIS PROTEIN 3"/>
    <property type="match status" value="1"/>
</dbReference>
<dbReference type="AlphaFoldDB" id="A0A0E9LW03"/>
<dbReference type="GO" id="GO:0005886">
    <property type="term" value="C:plasma membrane"/>
    <property type="evidence" value="ECO:0007669"/>
    <property type="project" value="TreeGrafter"/>
</dbReference>
<evidence type="ECO:0000256" key="1">
    <source>
        <dbReference type="ARBA" id="ARBA00022500"/>
    </source>
</evidence>
<dbReference type="GO" id="GO:0006935">
    <property type="term" value="P:chemotaxis"/>
    <property type="evidence" value="ECO:0007669"/>
    <property type="project" value="UniProtKB-KW"/>
</dbReference>
<dbReference type="InterPro" id="IPR003660">
    <property type="entry name" value="HAMP_dom"/>
</dbReference>
<dbReference type="GO" id="GO:0007165">
    <property type="term" value="P:signal transduction"/>
    <property type="evidence" value="ECO:0007669"/>
    <property type="project" value="UniProtKB-KW"/>
</dbReference>
<dbReference type="SMART" id="SM00304">
    <property type="entry name" value="HAMP"/>
    <property type="match status" value="1"/>
</dbReference>
<feature type="domain" description="HAMP" evidence="7">
    <location>
        <begin position="303"/>
        <end position="355"/>
    </location>
</feature>
<protein>
    <submittedName>
        <fullName evidence="8">Methyl-accepting chemotaxis protein I</fullName>
    </submittedName>
</protein>
<dbReference type="Proteomes" id="UP000032900">
    <property type="component" value="Unassembled WGS sequence"/>
</dbReference>
<evidence type="ECO:0000256" key="4">
    <source>
        <dbReference type="SAM" id="Coils"/>
    </source>
</evidence>
<dbReference type="OrthoDB" id="1112389at2"/>
<dbReference type="PROSITE" id="PS50111">
    <property type="entry name" value="CHEMOTAXIS_TRANSDUC_2"/>
    <property type="match status" value="1"/>
</dbReference>
<dbReference type="SUPFAM" id="SSF58104">
    <property type="entry name" value="Methyl-accepting chemotaxis protein (MCP) signaling domain"/>
    <property type="match status" value="1"/>
</dbReference>
<dbReference type="PROSITE" id="PS50885">
    <property type="entry name" value="HAMP"/>
    <property type="match status" value="1"/>
</dbReference>
<feature type="coiled-coil region" evidence="4">
    <location>
        <begin position="560"/>
        <end position="587"/>
    </location>
</feature>
<gene>
    <name evidence="8" type="ORF">JCM15548_11998</name>
</gene>
<accession>A0A0E9LW03</accession>
<feature type="transmembrane region" description="Helical" evidence="5">
    <location>
        <begin position="285"/>
        <end position="305"/>
    </location>
</feature>
<dbReference type="Pfam" id="PF00015">
    <property type="entry name" value="MCPsignal"/>
    <property type="match status" value="1"/>
</dbReference>
<evidence type="ECO:0000256" key="5">
    <source>
        <dbReference type="SAM" id="Phobius"/>
    </source>
</evidence>
<keyword evidence="5" id="KW-0472">Membrane</keyword>
<dbReference type="GO" id="GO:0004888">
    <property type="term" value="F:transmembrane signaling receptor activity"/>
    <property type="evidence" value="ECO:0007669"/>
    <property type="project" value="TreeGrafter"/>
</dbReference>
<dbReference type="Pfam" id="PF00672">
    <property type="entry name" value="HAMP"/>
    <property type="match status" value="1"/>
</dbReference>
<proteinExistence type="inferred from homology"/>
<evidence type="ECO:0000259" key="6">
    <source>
        <dbReference type="PROSITE" id="PS50111"/>
    </source>
</evidence>
<dbReference type="RefSeq" id="WP_062124335.1">
    <property type="nucleotide sequence ID" value="NZ_BAZW01000013.1"/>
</dbReference>